<feature type="domain" description="NADH-ubiquinone oxidoreductase 51kDa subunit FMN-binding" evidence="5">
    <location>
        <begin position="17"/>
        <end position="153"/>
    </location>
</feature>
<dbReference type="Pfam" id="PF01512">
    <property type="entry name" value="Complex1_51K"/>
    <property type="match status" value="1"/>
</dbReference>
<protein>
    <submittedName>
        <fullName evidence="6">Respiratory-chain NADH dehydrogenase domain-containing protein</fullName>
    </submittedName>
</protein>
<dbReference type="PANTHER" id="PTHR43034:SF2">
    <property type="entry name" value="ION-TRANSLOCATING OXIDOREDUCTASE COMPLEX SUBUNIT C"/>
    <property type="match status" value="1"/>
</dbReference>
<dbReference type="GO" id="GO:0046872">
    <property type="term" value="F:metal ion binding"/>
    <property type="evidence" value="ECO:0007669"/>
    <property type="project" value="UniProtKB-KW"/>
</dbReference>
<dbReference type="GO" id="GO:0051539">
    <property type="term" value="F:4 iron, 4 sulfur cluster binding"/>
    <property type="evidence" value="ECO:0007669"/>
    <property type="project" value="UniProtKB-KW"/>
</dbReference>
<evidence type="ECO:0000313" key="8">
    <source>
        <dbReference type="EMBL" id="BAL56824.1"/>
    </source>
</evidence>
<organism evidence="6">
    <name type="scientific">uncultured Acetothermia bacterium</name>
    <dbReference type="NCBI Taxonomy" id="236499"/>
    <lineage>
        <taxon>Bacteria</taxon>
        <taxon>Candidatus Bipolaricaulota</taxon>
        <taxon>environmental samples</taxon>
    </lineage>
</organism>
<dbReference type="GO" id="GO:0016020">
    <property type="term" value="C:membrane"/>
    <property type="evidence" value="ECO:0007669"/>
    <property type="project" value="InterPro"/>
</dbReference>
<keyword evidence="4" id="KW-0411">Iron-sulfur</keyword>
<keyword evidence="3" id="KW-0408">Iron</keyword>
<name>H5S909_9BACT</name>
<dbReference type="InterPro" id="IPR010208">
    <property type="entry name" value="Ion_transpt_RnfC/RsxC"/>
</dbReference>
<dbReference type="EMBL" id="AP011636">
    <property type="protein sequence ID" value="BAL52645.1"/>
    <property type="molecule type" value="Genomic_DNA"/>
</dbReference>
<accession>H5S909</accession>
<sequence>MTTATVQTREDAVKLFREMGLIGAGGAGFPTYFKYLTPTKILIVNAEEGEPGYEADKILLISQADAFVEVFAALKKIFGFEQIFIGAKEKDKKILEPLREKYGFDVRYTPSIYGMGEEKWLTKAVTGMEVPPGKIPLHVGVTVNNVETVYNMYRALFQSKPVTEKYFNVYGEVAKQTVVLAPVGTYLIDILAMIGVDTTRYNKLAVLDGGPLMGDRVNVGEHAVTKKTNGFLVIEAAKYVADQVSLRPLPGQPAPTWDDTLPEAMKKLGLERYLDWHPTPADVLDIRDKVTRVKIFMHQDGPRGKPSIPIVKVGDRVKIGDPIAKPLDGPINDFNLLSVAHHASIDGVVTEVNEKFVRIEKK</sequence>
<evidence type="ECO:0000313" key="6">
    <source>
        <dbReference type="EMBL" id="BAL52645.1"/>
    </source>
</evidence>
<dbReference type="SUPFAM" id="SSF142019">
    <property type="entry name" value="Nqo1 FMN-binding domain-like"/>
    <property type="match status" value="1"/>
</dbReference>
<gene>
    <name evidence="6" type="ORF">HGMM_F02E06C09</name>
    <name evidence="7" type="ORF">HGMM_F41F10C08</name>
    <name evidence="8" type="ORF">HGMM_F43B07C08</name>
</gene>
<dbReference type="PANTHER" id="PTHR43034">
    <property type="entry name" value="ION-TRANSLOCATING OXIDOREDUCTASE COMPLEX SUBUNIT C"/>
    <property type="match status" value="1"/>
</dbReference>
<proteinExistence type="predicted"/>
<reference evidence="6" key="2">
    <citation type="journal article" date="2012" name="PLoS ONE">
        <title>A Deeply Branching Thermophilic Bacterium with an Ancient Acetyl-CoA Pathway Dominates a Subsurface Ecosystem.</title>
        <authorList>
            <person name="Takami H."/>
            <person name="Noguchi H."/>
            <person name="Takaki Y."/>
            <person name="Uchiyama I."/>
            <person name="Toyoda A."/>
            <person name="Nishi S."/>
            <person name="Chee G.-J."/>
            <person name="Arai W."/>
            <person name="Nunoura T."/>
            <person name="Itoh T."/>
            <person name="Hattori M."/>
            <person name="Takai K."/>
        </authorList>
    </citation>
    <scope>NUCLEOTIDE SEQUENCE</scope>
</reference>
<dbReference type="GO" id="GO:0009055">
    <property type="term" value="F:electron transfer activity"/>
    <property type="evidence" value="ECO:0007669"/>
    <property type="project" value="InterPro"/>
</dbReference>
<evidence type="ECO:0000256" key="4">
    <source>
        <dbReference type="ARBA" id="ARBA00023014"/>
    </source>
</evidence>
<evidence type="ECO:0000256" key="3">
    <source>
        <dbReference type="ARBA" id="ARBA00023004"/>
    </source>
</evidence>
<dbReference type="EMBL" id="AP011754">
    <property type="protein sequence ID" value="BAL56630.1"/>
    <property type="molecule type" value="Genomic_DNA"/>
</dbReference>
<evidence type="ECO:0000313" key="7">
    <source>
        <dbReference type="EMBL" id="BAL56630.1"/>
    </source>
</evidence>
<dbReference type="Gene3D" id="3.40.50.11540">
    <property type="entry name" value="NADH-ubiquinone oxidoreductase 51kDa subunit"/>
    <property type="match status" value="1"/>
</dbReference>
<dbReference type="EMBL" id="AP011759">
    <property type="protein sequence ID" value="BAL56824.1"/>
    <property type="molecule type" value="Genomic_DNA"/>
</dbReference>
<dbReference type="InterPro" id="IPR011538">
    <property type="entry name" value="Nuo51_FMN-bd"/>
</dbReference>
<evidence type="ECO:0000256" key="1">
    <source>
        <dbReference type="ARBA" id="ARBA00022485"/>
    </source>
</evidence>
<dbReference type="SUPFAM" id="SSF142984">
    <property type="entry name" value="Nqo1 middle domain-like"/>
    <property type="match status" value="1"/>
</dbReference>
<keyword evidence="1" id="KW-0004">4Fe-4S</keyword>
<evidence type="ECO:0000259" key="5">
    <source>
        <dbReference type="Pfam" id="PF01512"/>
    </source>
</evidence>
<evidence type="ECO:0000256" key="2">
    <source>
        <dbReference type="ARBA" id="ARBA00022723"/>
    </source>
</evidence>
<reference evidence="6" key="1">
    <citation type="journal article" date="2005" name="Environ. Microbiol.">
        <title>Genetic and functional properties of uncultivated thermophilic crenarchaeotes from a subsurface gold mine as revealed by analysis of genome fragments.</title>
        <authorList>
            <person name="Nunoura T."/>
            <person name="Hirayama H."/>
            <person name="Takami H."/>
            <person name="Oida H."/>
            <person name="Nishi S."/>
            <person name="Shimamura S."/>
            <person name="Suzuki Y."/>
            <person name="Inagaki F."/>
            <person name="Takai K."/>
            <person name="Nealson K.H."/>
            <person name="Horikoshi K."/>
        </authorList>
    </citation>
    <scope>NUCLEOTIDE SEQUENCE</scope>
</reference>
<keyword evidence="2" id="KW-0479">Metal-binding</keyword>
<dbReference type="AlphaFoldDB" id="H5S909"/>
<dbReference type="InterPro" id="IPR037225">
    <property type="entry name" value="Nuo51_FMN-bd_sf"/>
</dbReference>